<name>A0A829QB59_9MYCO</name>
<accession>A0A829QB59</accession>
<gene>
    <name evidence="1" type="ORF">I542_0456</name>
</gene>
<comment type="caution">
    <text evidence="1">The sequence shown here is derived from an EMBL/GenBank/DDBJ whole genome shotgun (WGS) entry which is preliminary data.</text>
</comment>
<dbReference type="EMBL" id="JAOH01000002">
    <property type="protein sequence ID" value="EUA60324.1"/>
    <property type="molecule type" value="Genomic_DNA"/>
</dbReference>
<reference evidence="1 2" key="1">
    <citation type="submission" date="2013-12" db="EMBL/GenBank/DDBJ databases">
        <authorList>
            <person name="Zelazny A."/>
            <person name="Olivier K."/>
            <person name="Holland S."/>
            <person name="Lenaerts A."/>
            <person name="Ordway D."/>
            <person name="DeGroote M.A."/>
            <person name="Parker T."/>
            <person name="Sizemore C."/>
            <person name="Tallon L.J."/>
            <person name="Sadzewicz L.K."/>
            <person name="Sengamalay N."/>
            <person name="Fraser C.M."/>
            <person name="Hine E."/>
            <person name="Shefchek K.A."/>
            <person name="Das S.P."/>
            <person name="Tettelin H."/>
        </authorList>
    </citation>
    <scope>NUCLEOTIDE SEQUENCE [LARGE SCALE GENOMIC DNA]</scope>
    <source>
        <strain evidence="1 2">1948</strain>
    </source>
</reference>
<organism evidence="1 2">
    <name type="scientific">Mycobacteroides abscessus 1948</name>
    <dbReference type="NCBI Taxonomy" id="1299323"/>
    <lineage>
        <taxon>Bacteria</taxon>
        <taxon>Bacillati</taxon>
        <taxon>Actinomycetota</taxon>
        <taxon>Actinomycetes</taxon>
        <taxon>Mycobacteriales</taxon>
        <taxon>Mycobacteriaceae</taxon>
        <taxon>Mycobacteroides</taxon>
        <taxon>Mycobacteroides abscessus</taxon>
    </lineage>
</organism>
<proteinExistence type="predicted"/>
<dbReference type="AlphaFoldDB" id="A0A829QB59"/>
<sequence length="61" mass="6736">MLVEVIDRTASFNDSCDPVTVSIAASRYPNAAADILSADLAVLPNSQRRSSCHRCFFRSWC</sequence>
<dbReference type="Proteomes" id="UP000021210">
    <property type="component" value="Unassembled WGS sequence"/>
</dbReference>
<evidence type="ECO:0000313" key="2">
    <source>
        <dbReference type="Proteomes" id="UP000021210"/>
    </source>
</evidence>
<protein>
    <submittedName>
        <fullName evidence="1">Uncharacterized protein</fullName>
    </submittedName>
</protein>
<evidence type="ECO:0000313" key="1">
    <source>
        <dbReference type="EMBL" id="EUA60324.1"/>
    </source>
</evidence>